<dbReference type="EMBL" id="FNVE01000005">
    <property type="protein sequence ID" value="SEG35435.1"/>
    <property type="molecule type" value="Genomic_DNA"/>
</dbReference>
<name>A0AAQ1G8B5_9GAMM</name>
<comment type="caution">
    <text evidence="1">The sequence shown here is derived from an EMBL/GenBank/DDBJ whole genome shotgun (WGS) entry which is preliminary data.</text>
</comment>
<sequence length="84" mass="9149">MQYQEHIKKLPKLAWDHGERTVSAALGLDAIANLLGADGSEHYMNNEDREGLAHAIRALSGFLHSAGNDLCEEAEMCGALEKSQ</sequence>
<reference evidence="1 2" key="1">
    <citation type="submission" date="2016-10" db="EMBL/GenBank/DDBJ databases">
        <authorList>
            <person name="Varghese N."/>
            <person name="Submissions S."/>
        </authorList>
    </citation>
    <scope>NUCLEOTIDE SEQUENCE [LARGE SCALE GENOMIC DNA]</scope>
    <source>
        <strain evidence="1 2">CECT 8317</strain>
    </source>
</reference>
<keyword evidence="2" id="KW-1185">Reference proteome</keyword>
<evidence type="ECO:0000313" key="2">
    <source>
        <dbReference type="Proteomes" id="UP000243518"/>
    </source>
</evidence>
<proteinExistence type="predicted"/>
<accession>A0AAQ1G8B5</accession>
<evidence type="ECO:0000313" key="1">
    <source>
        <dbReference type="EMBL" id="SEG35435.1"/>
    </source>
</evidence>
<protein>
    <submittedName>
        <fullName evidence="1">Uncharacterized protein</fullName>
    </submittedName>
</protein>
<dbReference type="Proteomes" id="UP000243518">
    <property type="component" value="Unassembled WGS sequence"/>
</dbReference>
<gene>
    <name evidence="1" type="ORF">SAMN05216586_105176</name>
</gene>
<dbReference type="RefSeq" id="WP_235005768.1">
    <property type="nucleotide sequence ID" value="NZ_FNVE01000005.1"/>
</dbReference>
<organism evidence="1 2">
    <name type="scientific">Halopseudomonas aestusnigri</name>
    <dbReference type="NCBI Taxonomy" id="857252"/>
    <lineage>
        <taxon>Bacteria</taxon>
        <taxon>Pseudomonadati</taxon>
        <taxon>Pseudomonadota</taxon>
        <taxon>Gammaproteobacteria</taxon>
        <taxon>Pseudomonadales</taxon>
        <taxon>Pseudomonadaceae</taxon>
        <taxon>Halopseudomonas</taxon>
    </lineage>
</organism>
<dbReference type="AlphaFoldDB" id="A0AAQ1G8B5"/>